<dbReference type="PATRIC" id="fig|1423740.3.peg.1111"/>
<evidence type="ECO:0000313" key="4">
    <source>
        <dbReference type="Proteomes" id="UP000051048"/>
    </source>
</evidence>
<sequence>MDQKGLPKNKRYGIGELLRMIGLKRATYYDERKRIANKIDKYADVKLIIKEIAEKGKWMGNYTYGYRRILPLLQEAGYHMAEATLRRLMSELGVQPAMYNRRKNDHYSSYKGTIGKVAQNLLNQTFDATNPYTVLHTDVSQIRLGNSTWAYMSIILDQATKEVLAASISQSPNKLLITDTLKQLENKLPEGVNPIIHSDQGWHYQLDYYREKIDSLGLIQSMSRKGNCLDNAPMESFFHLFKIESLPEIKSCKDIAEFTWFFRKYIKWYNNDRISNKTKNMSPVDYRTHVLAA</sequence>
<dbReference type="Proteomes" id="UP000051048">
    <property type="component" value="Unassembled WGS sequence"/>
</dbReference>
<protein>
    <submittedName>
        <fullName evidence="3">Is1223 family transposase</fullName>
    </submittedName>
</protein>
<accession>A0A0R1TF21</accession>
<feature type="domain" description="Integrase catalytic" evidence="2">
    <location>
        <begin position="127"/>
        <end position="291"/>
    </location>
</feature>
<dbReference type="PROSITE" id="PS50994">
    <property type="entry name" value="INTEGRASE"/>
    <property type="match status" value="1"/>
</dbReference>
<dbReference type="Pfam" id="PF00665">
    <property type="entry name" value="rve"/>
    <property type="match status" value="1"/>
</dbReference>
<name>A0A0R1TF21_9LACO</name>
<gene>
    <name evidence="3" type="ORF">FC36_GL001042</name>
</gene>
<comment type="function">
    <text evidence="1">Involved in the transposition of the insertion sequence.</text>
</comment>
<dbReference type="PANTHER" id="PTHR46889">
    <property type="entry name" value="TRANSPOSASE INSF FOR INSERTION SEQUENCE IS3B-RELATED"/>
    <property type="match status" value="1"/>
</dbReference>
<proteinExistence type="predicted"/>
<dbReference type="Pfam" id="PF13276">
    <property type="entry name" value="HTH_21"/>
    <property type="match status" value="1"/>
</dbReference>
<dbReference type="GO" id="GO:0015074">
    <property type="term" value="P:DNA integration"/>
    <property type="evidence" value="ECO:0007669"/>
    <property type="project" value="InterPro"/>
</dbReference>
<comment type="caution">
    <text evidence="3">The sequence shown here is derived from an EMBL/GenBank/DDBJ whole genome shotgun (WGS) entry which is preliminary data.</text>
</comment>
<organism evidence="3 4">
    <name type="scientific">Ligilactobacillus equi DSM 15833 = JCM 10991</name>
    <dbReference type="NCBI Taxonomy" id="1423740"/>
    <lineage>
        <taxon>Bacteria</taxon>
        <taxon>Bacillati</taxon>
        <taxon>Bacillota</taxon>
        <taxon>Bacilli</taxon>
        <taxon>Lactobacillales</taxon>
        <taxon>Lactobacillaceae</taxon>
        <taxon>Ligilactobacillus</taxon>
    </lineage>
</organism>
<dbReference type="InterPro" id="IPR001584">
    <property type="entry name" value="Integrase_cat-core"/>
</dbReference>
<evidence type="ECO:0000256" key="1">
    <source>
        <dbReference type="ARBA" id="ARBA00002286"/>
    </source>
</evidence>
<dbReference type="Pfam" id="PF13333">
    <property type="entry name" value="rve_2"/>
    <property type="match status" value="1"/>
</dbReference>
<dbReference type="SUPFAM" id="SSF53098">
    <property type="entry name" value="Ribonuclease H-like"/>
    <property type="match status" value="1"/>
</dbReference>
<dbReference type="NCBIfam" id="NF033516">
    <property type="entry name" value="transpos_IS3"/>
    <property type="match status" value="1"/>
</dbReference>
<dbReference type="InterPro" id="IPR012337">
    <property type="entry name" value="RNaseH-like_sf"/>
</dbReference>
<dbReference type="InterPro" id="IPR025948">
    <property type="entry name" value="HTH-like_dom"/>
</dbReference>
<dbReference type="InterPro" id="IPR036397">
    <property type="entry name" value="RNaseH_sf"/>
</dbReference>
<dbReference type="Gene3D" id="3.30.420.10">
    <property type="entry name" value="Ribonuclease H-like superfamily/Ribonuclease H"/>
    <property type="match status" value="1"/>
</dbReference>
<reference evidence="3 4" key="1">
    <citation type="journal article" date="2015" name="Genome Announc.">
        <title>Expanding the biotechnology potential of lactobacilli through comparative genomics of 213 strains and associated genera.</title>
        <authorList>
            <person name="Sun Z."/>
            <person name="Harris H.M."/>
            <person name="McCann A."/>
            <person name="Guo C."/>
            <person name="Argimon S."/>
            <person name="Zhang W."/>
            <person name="Yang X."/>
            <person name="Jeffery I.B."/>
            <person name="Cooney J.C."/>
            <person name="Kagawa T.F."/>
            <person name="Liu W."/>
            <person name="Song Y."/>
            <person name="Salvetti E."/>
            <person name="Wrobel A."/>
            <person name="Rasinkangas P."/>
            <person name="Parkhill J."/>
            <person name="Rea M.C."/>
            <person name="O'Sullivan O."/>
            <person name="Ritari J."/>
            <person name="Douillard F.P."/>
            <person name="Paul Ross R."/>
            <person name="Yang R."/>
            <person name="Briner A.E."/>
            <person name="Felis G.E."/>
            <person name="de Vos W.M."/>
            <person name="Barrangou R."/>
            <person name="Klaenhammer T.R."/>
            <person name="Caufield P.W."/>
            <person name="Cui Y."/>
            <person name="Zhang H."/>
            <person name="O'Toole P.W."/>
        </authorList>
    </citation>
    <scope>NUCLEOTIDE SEQUENCE [LARGE SCALE GENOMIC DNA]</scope>
    <source>
        <strain evidence="3 4">DSM 15833</strain>
    </source>
</reference>
<dbReference type="PANTHER" id="PTHR46889:SF4">
    <property type="entry name" value="TRANSPOSASE INSO FOR INSERTION SEQUENCE ELEMENT IS911B-RELATED"/>
    <property type="match status" value="1"/>
</dbReference>
<dbReference type="AlphaFoldDB" id="A0A0R1TF21"/>
<dbReference type="InterPro" id="IPR048020">
    <property type="entry name" value="Transpos_IS3"/>
</dbReference>
<dbReference type="EMBL" id="AZFH01000139">
    <property type="protein sequence ID" value="KRL78660.1"/>
    <property type="molecule type" value="Genomic_DNA"/>
</dbReference>
<evidence type="ECO:0000313" key="3">
    <source>
        <dbReference type="EMBL" id="KRL78660.1"/>
    </source>
</evidence>
<dbReference type="InterPro" id="IPR050900">
    <property type="entry name" value="Transposase_IS3/IS150/IS904"/>
</dbReference>
<evidence type="ECO:0000259" key="2">
    <source>
        <dbReference type="PROSITE" id="PS50994"/>
    </source>
</evidence>
<dbReference type="GO" id="GO:0003676">
    <property type="term" value="F:nucleic acid binding"/>
    <property type="evidence" value="ECO:0007669"/>
    <property type="project" value="InterPro"/>
</dbReference>